<accession>A0ACB9H4F9</accession>
<name>A0ACB9H4F9_CICIN</name>
<comment type="caution">
    <text evidence="1">The sequence shown here is derived from an EMBL/GenBank/DDBJ whole genome shotgun (WGS) entry which is preliminary data.</text>
</comment>
<sequence length="319" mass="36297">MFTSQLLENAKDELSFRTVVRNLQTRSPMLQIVLINPNSWCSFRDCMDEMVQISKINMYSVIKVLFSDCSNKTESQLRNLNEWATKNQVEYVYMLMTKVLSESLELANMMLPPSHVSLQGLSLSFLRRLLAKNMQASECVSGYIKLLNNVVTLPSDSMLPDSISHLLGEWDLFAGETHNINDNFAFEKKKNKVKGQRLDFKYMDITEVSIIHHKENMSGRGKGGKGLGKGGAKRHRKVLRDNIQGITKPAIRRLARRGGVKRISGLIYEETRGVLKIFLENVIRDAVTYTEHARRKTVTAMDVVYALKRQGRTLYGFGG</sequence>
<evidence type="ECO:0000313" key="2">
    <source>
        <dbReference type="Proteomes" id="UP001055811"/>
    </source>
</evidence>
<evidence type="ECO:0000313" key="1">
    <source>
        <dbReference type="EMBL" id="KAI3790401.1"/>
    </source>
</evidence>
<organism evidence="1 2">
    <name type="scientific">Cichorium intybus</name>
    <name type="common">Chicory</name>
    <dbReference type="NCBI Taxonomy" id="13427"/>
    <lineage>
        <taxon>Eukaryota</taxon>
        <taxon>Viridiplantae</taxon>
        <taxon>Streptophyta</taxon>
        <taxon>Embryophyta</taxon>
        <taxon>Tracheophyta</taxon>
        <taxon>Spermatophyta</taxon>
        <taxon>Magnoliopsida</taxon>
        <taxon>eudicotyledons</taxon>
        <taxon>Gunneridae</taxon>
        <taxon>Pentapetalae</taxon>
        <taxon>asterids</taxon>
        <taxon>campanulids</taxon>
        <taxon>Asterales</taxon>
        <taxon>Asteraceae</taxon>
        <taxon>Cichorioideae</taxon>
        <taxon>Cichorieae</taxon>
        <taxon>Cichoriinae</taxon>
        <taxon>Cichorium</taxon>
    </lineage>
</organism>
<protein>
    <submittedName>
        <fullName evidence="1">Uncharacterized protein</fullName>
    </submittedName>
</protein>
<proteinExistence type="predicted"/>
<dbReference type="EMBL" id="CM042009">
    <property type="protein sequence ID" value="KAI3790401.1"/>
    <property type="molecule type" value="Genomic_DNA"/>
</dbReference>
<reference evidence="1 2" key="2">
    <citation type="journal article" date="2022" name="Mol. Ecol. Resour.">
        <title>The genomes of chicory, endive, great burdock and yacon provide insights into Asteraceae paleo-polyploidization history and plant inulin production.</title>
        <authorList>
            <person name="Fan W."/>
            <person name="Wang S."/>
            <person name="Wang H."/>
            <person name="Wang A."/>
            <person name="Jiang F."/>
            <person name="Liu H."/>
            <person name="Zhao H."/>
            <person name="Xu D."/>
            <person name="Zhang Y."/>
        </authorList>
    </citation>
    <scope>NUCLEOTIDE SEQUENCE [LARGE SCALE GENOMIC DNA]</scope>
    <source>
        <strain evidence="2">cv. Punajuju</strain>
        <tissue evidence="1">Leaves</tissue>
    </source>
</reference>
<gene>
    <name evidence="1" type="ORF">L2E82_03406</name>
</gene>
<dbReference type="Proteomes" id="UP001055811">
    <property type="component" value="Linkage Group LG01"/>
</dbReference>
<reference evidence="2" key="1">
    <citation type="journal article" date="2022" name="Mol. Ecol. Resour.">
        <title>The genomes of chicory, endive, great burdock and yacon provide insights into Asteraceae palaeo-polyploidization history and plant inulin production.</title>
        <authorList>
            <person name="Fan W."/>
            <person name="Wang S."/>
            <person name="Wang H."/>
            <person name="Wang A."/>
            <person name="Jiang F."/>
            <person name="Liu H."/>
            <person name="Zhao H."/>
            <person name="Xu D."/>
            <person name="Zhang Y."/>
        </authorList>
    </citation>
    <scope>NUCLEOTIDE SEQUENCE [LARGE SCALE GENOMIC DNA]</scope>
    <source>
        <strain evidence="2">cv. Punajuju</strain>
    </source>
</reference>
<keyword evidence="2" id="KW-1185">Reference proteome</keyword>